<keyword evidence="6 7" id="KW-0503">Monooxygenase</keyword>
<dbReference type="InterPro" id="IPR002397">
    <property type="entry name" value="Cyt_P450_B"/>
</dbReference>
<dbReference type="GO" id="GO:0004497">
    <property type="term" value="F:monooxygenase activity"/>
    <property type="evidence" value="ECO:0007669"/>
    <property type="project" value="UniProtKB-KW"/>
</dbReference>
<evidence type="ECO:0000313" key="9">
    <source>
        <dbReference type="EMBL" id="AIN46704.1"/>
    </source>
</evidence>
<feature type="region of interest" description="Disordered" evidence="8">
    <location>
        <begin position="1"/>
        <end position="21"/>
    </location>
</feature>
<name>A0A0F6NRN4_9ACTN</name>
<evidence type="ECO:0000256" key="8">
    <source>
        <dbReference type="SAM" id="MobiDB-lite"/>
    </source>
</evidence>
<sequence>MDGEHVPLDAQEESVTTHSRQVRDFPFETPARLSMEPLFATLRRTEPLSRVRLPYGGEAWLVTRYEDIRTVLGDPRFGRAATLHDAAPRIQPDPAGEGVLMSLDPPDHTRLRKTVAGVFTKRRVEELRPATERIAGELLDAMEATGPPADLVTSFALPLSVTVICDLLGVPREDREKLRRWSDALLSTTACTPAEMAASTEALADYFATLARQRRQQPTDDLLGALVARCDSREGQLDEGELVLLTRDLLIAGHETTASQIANCTYLLLQQPHGAVRPDADAGMPMSAVEELLRFIPLGSGSFRARVATEEVELCGRRVRPGETVFAPTVAANWDPEVFHDPGTLDWERSPNPHLAFGHGVHHCLGAQLARMELHVALGALLERLPGLRPAVGEGEIEWKTGMQVRGPRTLPVRW</sequence>
<reference evidence="9" key="1">
    <citation type="submission" date="2014-06" db="EMBL/GenBank/DDBJ databases">
        <authorList>
            <person name="Xu D."/>
            <person name="Ma M."/>
            <person name="Liu Y."/>
            <person name="Zhou T."/>
            <person name="Deng Z."/>
            <person name="Hong K."/>
        </authorList>
    </citation>
    <scope>NUCLEOTIDE SEQUENCE</scope>
    <source>
        <strain evidence="9">172205</strain>
    </source>
</reference>
<dbReference type="Gene3D" id="1.10.630.10">
    <property type="entry name" value="Cytochrome P450"/>
    <property type="match status" value="1"/>
</dbReference>
<dbReference type="PANTHER" id="PTHR46696">
    <property type="entry name" value="P450, PUTATIVE (EUROFUNG)-RELATED"/>
    <property type="match status" value="1"/>
</dbReference>
<dbReference type="PRINTS" id="PR00385">
    <property type="entry name" value="P450"/>
</dbReference>
<dbReference type="AlphaFoldDB" id="A0A0F6NRN4"/>
<dbReference type="CDD" id="cd11031">
    <property type="entry name" value="Cyp158A-like"/>
    <property type="match status" value="1"/>
</dbReference>
<protein>
    <submittedName>
        <fullName evidence="9">Putative p450 monooxygenase EncR</fullName>
    </submittedName>
</protein>
<dbReference type="PROSITE" id="PS00086">
    <property type="entry name" value="CYTOCHROME_P450"/>
    <property type="match status" value="1"/>
</dbReference>
<evidence type="ECO:0000256" key="3">
    <source>
        <dbReference type="ARBA" id="ARBA00022723"/>
    </source>
</evidence>
<keyword evidence="4 7" id="KW-0560">Oxidoreductase</keyword>
<dbReference type="Pfam" id="PF00067">
    <property type="entry name" value="p450"/>
    <property type="match status" value="1"/>
</dbReference>
<keyword evidence="5 7" id="KW-0408">Iron</keyword>
<dbReference type="SUPFAM" id="SSF48264">
    <property type="entry name" value="Cytochrome P450"/>
    <property type="match status" value="1"/>
</dbReference>
<evidence type="ECO:0000256" key="6">
    <source>
        <dbReference type="ARBA" id="ARBA00023033"/>
    </source>
</evidence>
<evidence type="ECO:0000256" key="2">
    <source>
        <dbReference type="ARBA" id="ARBA00022617"/>
    </source>
</evidence>
<dbReference type="InterPro" id="IPR001128">
    <property type="entry name" value="Cyt_P450"/>
</dbReference>
<dbReference type="GO" id="GO:0005506">
    <property type="term" value="F:iron ion binding"/>
    <property type="evidence" value="ECO:0007669"/>
    <property type="project" value="InterPro"/>
</dbReference>
<keyword evidence="2 7" id="KW-0349">Heme</keyword>
<dbReference type="InterPro" id="IPR017972">
    <property type="entry name" value="Cyt_P450_CS"/>
</dbReference>
<dbReference type="EMBL" id="KM000069">
    <property type="protein sequence ID" value="AIN46704.1"/>
    <property type="molecule type" value="Genomic_DNA"/>
</dbReference>
<accession>A0A0F6NRN4</accession>
<evidence type="ECO:0000256" key="7">
    <source>
        <dbReference type="RuleBase" id="RU000461"/>
    </source>
</evidence>
<comment type="similarity">
    <text evidence="1 7">Belongs to the cytochrome P450 family.</text>
</comment>
<dbReference type="FunFam" id="1.10.630.10:FF:000018">
    <property type="entry name" value="Cytochrome P450 monooxygenase"/>
    <property type="match status" value="1"/>
</dbReference>
<dbReference type="GO" id="GO:0016705">
    <property type="term" value="F:oxidoreductase activity, acting on paired donors, with incorporation or reduction of molecular oxygen"/>
    <property type="evidence" value="ECO:0007669"/>
    <property type="project" value="InterPro"/>
</dbReference>
<gene>
    <name evidence="9" type="primary">encR</name>
</gene>
<reference evidence="9" key="2">
    <citation type="journal article" date="2015" name="Appl. Microbiol. Biotechnol.">
        <title>Genotype-driven isolation of enterocin with novel bioactivities from mangrove-derived Streptomyces qinglanensis 172205.</title>
        <authorList>
            <person name="Xu D.B."/>
            <person name="Ma M."/>
            <person name="Deng Z.X."/>
            <person name="Hong K."/>
        </authorList>
    </citation>
    <scope>NUCLEOTIDE SEQUENCE</scope>
    <source>
        <strain evidence="9">172205</strain>
    </source>
</reference>
<dbReference type="PRINTS" id="PR00359">
    <property type="entry name" value="BP450"/>
</dbReference>
<evidence type="ECO:0000256" key="1">
    <source>
        <dbReference type="ARBA" id="ARBA00010617"/>
    </source>
</evidence>
<proteinExistence type="inferred from homology"/>
<dbReference type="PANTHER" id="PTHR46696:SF1">
    <property type="entry name" value="CYTOCHROME P450 YJIB-RELATED"/>
    <property type="match status" value="1"/>
</dbReference>
<evidence type="ECO:0000256" key="4">
    <source>
        <dbReference type="ARBA" id="ARBA00023002"/>
    </source>
</evidence>
<evidence type="ECO:0000256" key="5">
    <source>
        <dbReference type="ARBA" id="ARBA00023004"/>
    </source>
</evidence>
<organism evidence="9">
    <name type="scientific">Streptomyces qinglanensis</name>
    <dbReference type="NCBI Taxonomy" id="943816"/>
    <lineage>
        <taxon>Bacteria</taxon>
        <taxon>Bacillati</taxon>
        <taxon>Actinomycetota</taxon>
        <taxon>Actinomycetes</taxon>
        <taxon>Kitasatosporales</taxon>
        <taxon>Streptomycetaceae</taxon>
        <taxon>Streptomyces</taxon>
    </lineage>
</organism>
<dbReference type="GO" id="GO:0020037">
    <property type="term" value="F:heme binding"/>
    <property type="evidence" value="ECO:0007669"/>
    <property type="project" value="InterPro"/>
</dbReference>
<keyword evidence="3 7" id="KW-0479">Metal-binding</keyword>
<dbReference type="InterPro" id="IPR036396">
    <property type="entry name" value="Cyt_P450_sf"/>
</dbReference>